<accession>A0A8S1RXV3</accession>
<organism evidence="1 2">
    <name type="scientific">Paramecium octaurelia</name>
    <dbReference type="NCBI Taxonomy" id="43137"/>
    <lineage>
        <taxon>Eukaryota</taxon>
        <taxon>Sar</taxon>
        <taxon>Alveolata</taxon>
        <taxon>Ciliophora</taxon>
        <taxon>Intramacronucleata</taxon>
        <taxon>Oligohymenophorea</taxon>
        <taxon>Peniculida</taxon>
        <taxon>Parameciidae</taxon>
        <taxon>Paramecium</taxon>
    </lineage>
</organism>
<dbReference type="Proteomes" id="UP000683925">
    <property type="component" value="Unassembled WGS sequence"/>
</dbReference>
<proteinExistence type="predicted"/>
<protein>
    <submittedName>
        <fullName evidence="1">Uncharacterized protein</fullName>
    </submittedName>
</protein>
<dbReference type="AlphaFoldDB" id="A0A8S1RXV3"/>
<sequence length="277" mass="33593">MKLKVVLIDKEYTFKRYSKYQDFVDLFCSMEPQFELDSFTYYDEEQDLITIYKEEDYNCFLVSSIQTIQAKGKYNCQELQLQAEKNLSLIQNFKKKAIIFTDRSRNDLIDQKLFYEHYLQVTRAIQQVPIEDQPLQQEKNIILKKIEEQNKRIDKNKKLKMKTDLVYHFLSSDICSIVNQVDKKLSYDQKTQEEFDKQLESTYKQLADQFLQVYLQRQNKIMEIKEKQWNGQRKLAELKNNLNQIEYQIKRQNKQLKWKENYFLLGIYAIKSLLKKL</sequence>
<evidence type="ECO:0000313" key="2">
    <source>
        <dbReference type="Proteomes" id="UP000683925"/>
    </source>
</evidence>
<name>A0A8S1RXV3_PAROT</name>
<reference evidence="1" key="1">
    <citation type="submission" date="2021-01" db="EMBL/GenBank/DDBJ databases">
        <authorList>
            <consortium name="Genoscope - CEA"/>
            <person name="William W."/>
        </authorList>
    </citation>
    <scope>NUCLEOTIDE SEQUENCE</scope>
</reference>
<evidence type="ECO:0000313" key="1">
    <source>
        <dbReference type="EMBL" id="CAD8132247.1"/>
    </source>
</evidence>
<dbReference type="OrthoDB" id="10366981at2759"/>
<keyword evidence="2" id="KW-1185">Reference proteome</keyword>
<comment type="caution">
    <text evidence="1">The sequence shown here is derived from an EMBL/GenBank/DDBJ whole genome shotgun (WGS) entry which is preliminary data.</text>
</comment>
<gene>
    <name evidence="1" type="ORF">POCTA_138.1.T0030337</name>
</gene>
<dbReference type="OMA" id="DYNCFLV"/>
<dbReference type="EMBL" id="CAJJDP010000001">
    <property type="protein sequence ID" value="CAD8132247.1"/>
    <property type="molecule type" value="Genomic_DNA"/>
</dbReference>